<sequence length="355" mass="37903">MTAAVRVVVIGGGQAGLAAGYHLRRAGLDFVILDAQAQPGGAWIHGWDSLRLFSPAQHSSLPGWPMPPYPGPGYPTAEHVVEYLAAYEKRYELPIRRSEPVTDVCRDGGRFTVSTDTGEWSAEAVISATGTWWRPFLPLMPGGFTGRQLHTVDYRDPEDFAGQDVVVVGGGNSGAQIAADLAGTANLTWVTRRPPRYLPGHIDGKALFDVATRRRRALETGQADTGGVGGLGDIVAVPTVREARDAGLLRPRPMFTRLDSEGPVWTDGTRRHADAVVWCTGFRPALSHLASLRLRTTRGRIPTEGTRVVAEPGLHLLGYGDWTGPASATLIGVGMTARAAVADIKAMLETGGSQA</sequence>
<evidence type="ECO:0000313" key="2">
    <source>
        <dbReference type="EMBL" id="MBE1573648.1"/>
    </source>
</evidence>
<dbReference type="RefSeq" id="WP_192741436.1">
    <property type="nucleotide sequence ID" value="NZ_JADBEJ010000001.1"/>
</dbReference>
<organism evidence="2 3">
    <name type="scientific">Amycolatopsis roodepoortensis</name>
    <dbReference type="NCBI Taxonomy" id="700274"/>
    <lineage>
        <taxon>Bacteria</taxon>
        <taxon>Bacillati</taxon>
        <taxon>Actinomycetota</taxon>
        <taxon>Actinomycetes</taxon>
        <taxon>Pseudonocardiales</taxon>
        <taxon>Pseudonocardiaceae</taxon>
        <taxon>Amycolatopsis</taxon>
    </lineage>
</organism>
<dbReference type="PANTHER" id="PTHR43539">
    <property type="entry name" value="FLAVIN-BINDING MONOOXYGENASE-LIKE PROTEIN (AFU_ORTHOLOGUE AFUA_4G09220)"/>
    <property type="match status" value="1"/>
</dbReference>
<keyword evidence="1" id="KW-0560">Oxidoreductase</keyword>
<name>A0ABR9KZ57_9PSEU</name>
<evidence type="ECO:0000313" key="3">
    <source>
        <dbReference type="Proteomes" id="UP000656548"/>
    </source>
</evidence>
<dbReference type="InterPro" id="IPR036188">
    <property type="entry name" value="FAD/NAD-bd_sf"/>
</dbReference>
<dbReference type="PRINTS" id="PR00368">
    <property type="entry name" value="FADPNR"/>
</dbReference>
<proteinExistence type="predicted"/>
<dbReference type="NCBIfam" id="NF040505">
    <property type="entry name" value="ArsO_flavin_mono"/>
    <property type="match status" value="1"/>
</dbReference>
<dbReference type="Gene3D" id="3.50.50.60">
    <property type="entry name" value="FAD/NAD(P)-binding domain"/>
    <property type="match status" value="1"/>
</dbReference>
<dbReference type="PANTHER" id="PTHR43539:SF78">
    <property type="entry name" value="FLAVIN-CONTAINING MONOOXYGENASE"/>
    <property type="match status" value="1"/>
</dbReference>
<accession>A0ABR9KZ57</accession>
<dbReference type="EMBL" id="JADBEJ010000001">
    <property type="protein sequence ID" value="MBE1573648.1"/>
    <property type="molecule type" value="Genomic_DNA"/>
</dbReference>
<gene>
    <name evidence="2" type="ORF">H4W30_000677</name>
</gene>
<comment type="caution">
    <text evidence="2">The sequence shown here is derived from an EMBL/GenBank/DDBJ whole genome shotgun (WGS) entry which is preliminary data.</text>
</comment>
<evidence type="ECO:0000256" key="1">
    <source>
        <dbReference type="ARBA" id="ARBA00023002"/>
    </source>
</evidence>
<dbReference type="Proteomes" id="UP000656548">
    <property type="component" value="Unassembled WGS sequence"/>
</dbReference>
<protein>
    <submittedName>
        <fullName evidence="2">Flavoprotein involved in K+ transport</fullName>
    </submittedName>
</protein>
<dbReference type="PRINTS" id="PR00469">
    <property type="entry name" value="PNDRDTASEII"/>
</dbReference>
<dbReference type="SUPFAM" id="SSF51905">
    <property type="entry name" value="FAD/NAD(P)-binding domain"/>
    <property type="match status" value="2"/>
</dbReference>
<keyword evidence="3" id="KW-1185">Reference proteome</keyword>
<dbReference type="InterPro" id="IPR050982">
    <property type="entry name" value="Auxin_biosynth/cation_transpt"/>
</dbReference>
<reference evidence="2 3" key="1">
    <citation type="submission" date="2020-10" db="EMBL/GenBank/DDBJ databases">
        <title>Sequencing the genomes of 1000 actinobacteria strains.</title>
        <authorList>
            <person name="Klenk H.-P."/>
        </authorList>
    </citation>
    <scope>NUCLEOTIDE SEQUENCE [LARGE SCALE GENOMIC DNA]</scope>
    <source>
        <strain evidence="2 3">DSM 46661</strain>
    </source>
</reference>
<dbReference type="Pfam" id="PF13738">
    <property type="entry name" value="Pyr_redox_3"/>
    <property type="match status" value="1"/>
</dbReference>